<evidence type="ECO:0000313" key="2">
    <source>
        <dbReference type="EMBL" id="AKM82147.1"/>
    </source>
</evidence>
<dbReference type="InterPro" id="IPR043519">
    <property type="entry name" value="NT_sf"/>
</dbReference>
<dbReference type="CDD" id="cd05403">
    <property type="entry name" value="NT_KNTase_like"/>
    <property type="match status" value="1"/>
</dbReference>
<name>A0A0G4B567_9BACT</name>
<protein>
    <recommendedName>
        <fullName evidence="1">Polymerase nucleotidyl transferase domain-containing protein</fullName>
    </recommendedName>
</protein>
<gene>
    <name evidence="2" type="ORF">UT28_C0001G0338</name>
</gene>
<dbReference type="GO" id="GO:0016779">
    <property type="term" value="F:nucleotidyltransferase activity"/>
    <property type="evidence" value="ECO:0007669"/>
    <property type="project" value="InterPro"/>
</dbReference>
<proteinExistence type="predicted"/>
<dbReference type="AlphaFoldDB" id="A0A0G4B567"/>
<sequence length="209" mass="24401">MKVFEKEYLRRAKVVAYWLQLAPFVRMVGLNGSLSRGEAKVTSDIDFLIIAQKHRIWICRFFVTLITELSGYRRQGEKVAGMICLNRYQTTDYLDVKPHNEYHARVFSQLIPLTDIDNTYSKYLKKNDWMKKENFPVVENRSLVSESRIMPSIRALGEKILSGSFGDNLEKILGKIQKKRILTDKRTLESPKGRIRVSDKELCFHPIKE</sequence>
<organism evidence="2 3">
    <name type="scientific">Berkelbacteria bacterium GW2011_GWE1_39_12</name>
    <dbReference type="NCBI Taxonomy" id="1618337"/>
    <lineage>
        <taxon>Bacteria</taxon>
        <taxon>Candidatus Berkelbacteria</taxon>
    </lineage>
</organism>
<evidence type="ECO:0000313" key="3">
    <source>
        <dbReference type="Proteomes" id="UP000035648"/>
    </source>
</evidence>
<dbReference type="Pfam" id="PF01909">
    <property type="entry name" value="NTP_transf_2"/>
    <property type="match status" value="1"/>
</dbReference>
<feature type="domain" description="Polymerase nucleotidyl transferase" evidence="1">
    <location>
        <begin position="15"/>
        <end position="67"/>
    </location>
</feature>
<dbReference type="EMBL" id="CP011213">
    <property type="protein sequence ID" value="AKM82147.1"/>
    <property type="molecule type" value="Genomic_DNA"/>
</dbReference>
<dbReference type="InterPro" id="IPR002934">
    <property type="entry name" value="Polymerase_NTP_transf_dom"/>
</dbReference>
<dbReference type="Proteomes" id="UP000035648">
    <property type="component" value="Chromosome"/>
</dbReference>
<accession>A0A0G4B567</accession>
<dbReference type="STRING" id="1618337.UT28_C0001G0338"/>
<dbReference type="SUPFAM" id="SSF81301">
    <property type="entry name" value="Nucleotidyltransferase"/>
    <property type="match status" value="1"/>
</dbReference>
<reference evidence="2 3" key="1">
    <citation type="journal article" date="2015" name="Nature">
        <title>rRNA introns, odd ribosomes, and small enigmatic genomes across a large radiation of phyla.</title>
        <authorList>
            <person name="Brown C.T."/>
            <person name="Hug L.A."/>
            <person name="Thomas B.C."/>
            <person name="Sharon I."/>
            <person name="Castelle C.J."/>
            <person name="Singh A."/>
            <person name="Wilkins M.J."/>
            <person name="Williams K.H."/>
            <person name="Banfield J.F."/>
        </authorList>
    </citation>
    <scope>NUCLEOTIDE SEQUENCE [LARGE SCALE GENOMIC DNA]</scope>
</reference>
<dbReference type="Gene3D" id="3.30.460.10">
    <property type="entry name" value="Beta Polymerase, domain 2"/>
    <property type="match status" value="1"/>
</dbReference>
<evidence type="ECO:0000259" key="1">
    <source>
        <dbReference type="Pfam" id="PF01909"/>
    </source>
</evidence>
<dbReference type="KEGG" id="bbgw:UT28_C0001G0338"/>